<reference evidence="7 8" key="1">
    <citation type="submission" date="2013-11" db="EMBL/GenBank/DDBJ databases">
        <title>Genome sequencing of Stegodyphus mimosarum.</title>
        <authorList>
            <person name="Bechsgaard J."/>
        </authorList>
    </citation>
    <scope>NUCLEOTIDE SEQUENCE [LARGE SCALE GENOMIC DNA]</scope>
</reference>
<evidence type="ECO:0000256" key="1">
    <source>
        <dbReference type="ARBA" id="ARBA00008987"/>
    </source>
</evidence>
<dbReference type="PRINTS" id="PR00421">
    <property type="entry name" value="THIOREDOXIN"/>
</dbReference>
<dbReference type="Pfam" id="PF00085">
    <property type="entry name" value="Thioredoxin"/>
    <property type="match status" value="1"/>
</dbReference>
<evidence type="ECO:0000313" key="8">
    <source>
        <dbReference type="Proteomes" id="UP000054359"/>
    </source>
</evidence>
<protein>
    <submittedName>
        <fullName evidence="7">Thioredoxin, mitochondrial</fullName>
    </submittedName>
</protein>
<keyword evidence="8" id="KW-1185">Reference proteome</keyword>
<keyword evidence="2" id="KW-0813">Transport</keyword>
<dbReference type="FunFam" id="3.40.30.10:FF:000001">
    <property type="entry name" value="Thioredoxin"/>
    <property type="match status" value="1"/>
</dbReference>
<keyword evidence="5" id="KW-0676">Redox-active center</keyword>
<evidence type="ECO:0000256" key="2">
    <source>
        <dbReference type="ARBA" id="ARBA00022448"/>
    </source>
</evidence>
<dbReference type="OrthoDB" id="19690at2759"/>
<dbReference type="GO" id="GO:0005739">
    <property type="term" value="C:mitochondrion"/>
    <property type="evidence" value="ECO:0007669"/>
    <property type="project" value="TreeGrafter"/>
</dbReference>
<dbReference type="STRING" id="407821.A0A087UAJ6"/>
<dbReference type="PANTHER" id="PTHR43601">
    <property type="entry name" value="THIOREDOXIN, MITOCHONDRIAL"/>
    <property type="match status" value="1"/>
</dbReference>
<feature type="non-terminal residue" evidence="7">
    <location>
        <position position="142"/>
    </location>
</feature>
<comment type="similarity">
    <text evidence="1">Belongs to the thioredoxin family.</text>
</comment>
<dbReference type="InterPro" id="IPR013766">
    <property type="entry name" value="Thioredoxin_domain"/>
</dbReference>
<dbReference type="GO" id="GO:0045454">
    <property type="term" value="P:cell redox homeostasis"/>
    <property type="evidence" value="ECO:0007669"/>
    <property type="project" value="TreeGrafter"/>
</dbReference>
<organism evidence="7 8">
    <name type="scientific">Stegodyphus mimosarum</name>
    <name type="common">African social velvet spider</name>
    <dbReference type="NCBI Taxonomy" id="407821"/>
    <lineage>
        <taxon>Eukaryota</taxon>
        <taxon>Metazoa</taxon>
        <taxon>Ecdysozoa</taxon>
        <taxon>Arthropoda</taxon>
        <taxon>Chelicerata</taxon>
        <taxon>Arachnida</taxon>
        <taxon>Araneae</taxon>
        <taxon>Araneomorphae</taxon>
        <taxon>Entelegynae</taxon>
        <taxon>Eresoidea</taxon>
        <taxon>Eresidae</taxon>
        <taxon>Stegodyphus</taxon>
    </lineage>
</organism>
<name>A0A087UAJ6_STEMI</name>
<dbReference type="EMBL" id="KK119009">
    <property type="protein sequence ID" value="KFM74385.1"/>
    <property type="molecule type" value="Genomic_DNA"/>
</dbReference>
<dbReference type="Proteomes" id="UP000054359">
    <property type="component" value="Unassembled WGS sequence"/>
</dbReference>
<evidence type="ECO:0000313" key="7">
    <source>
        <dbReference type="EMBL" id="KFM74385.1"/>
    </source>
</evidence>
<keyword evidence="4" id="KW-1015">Disulfide bond</keyword>
<gene>
    <name evidence="7" type="ORF">X975_02234</name>
</gene>
<evidence type="ECO:0000256" key="4">
    <source>
        <dbReference type="ARBA" id="ARBA00023157"/>
    </source>
</evidence>
<feature type="domain" description="Thioredoxin" evidence="6">
    <location>
        <begin position="21"/>
        <end position="141"/>
    </location>
</feature>
<dbReference type="GO" id="GO:0015035">
    <property type="term" value="F:protein-disulfide reductase activity"/>
    <property type="evidence" value="ECO:0007669"/>
    <property type="project" value="InterPro"/>
</dbReference>
<dbReference type="SUPFAM" id="SSF52833">
    <property type="entry name" value="Thioredoxin-like"/>
    <property type="match status" value="1"/>
</dbReference>
<dbReference type="OMA" id="VLVIMQN"/>
<dbReference type="PANTHER" id="PTHR43601:SF3">
    <property type="entry name" value="THIOREDOXIN, MITOCHONDRIAL"/>
    <property type="match status" value="1"/>
</dbReference>
<dbReference type="AlphaFoldDB" id="A0A087UAJ6"/>
<dbReference type="InterPro" id="IPR036249">
    <property type="entry name" value="Thioredoxin-like_sf"/>
</dbReference>
<evidence type="ECO:0000256" key="5">
    <source>
        <dbReference type="ARBA" id="ARBA00023284"/>
    </source>
</evidence>
<evidence type="ECO:0000256" key="3">
    <source>
        <dbReference type="ARBA" id="ARBA00022982"/>
    </source>
</evidence>
<sequence>MAYLSSRLSVFRRTISLTNNLMCRRTVSTSSVSRKIFKIQDETDFKERVLQSDVPVVVDFQASWCGPCKILEPRLETIIGSKNDKLHLAKVDIDANAELAMQYDVEAVPHVIAYKNGQKQSSFIGVQDQDQIESFVNKLIGS</sequence>
<evidence type="ECO:0000259" key="6">
    <source>
        <dbReference type="PROSITE" id="PS51352"/>
    </source>
</evidence>
<proteinExistence type="inferred from homology"/>
<dbReference type="InterPro" id="IPR005746">
    <property type="entry name" value="Thioredoxin"/>
</dbReference>
<keyword evidence="3" id="KW-0249">Electron transport</keyword>
<dbReference type="PROSITE" id="PS51352">
    <property type="entry name" value="THIOREDOXIN_2"/>
    <property type="match status" value="1"/>
</dbReference>
<dbReference type="NCBIfam" id="TIGR01068">
    <property type="entry name" value="thioredoxin"/>
    <property type="match status" value="1"/>
</dbReference>
<dbReference type="CDD" id="cd02947">
    <property type="entry name" value="TRX_family"/>
    <property type="match status" value="1"/>
</dbReference>
<dbReference type="Gene3D" id="3.40.30.10">
    <property type="entry name" value="Glutaredoxin"/>
    <property type="match status" value="1"/>
</dbReference>
<accession>A0A087UAJ6</accession>